<dbReference type="GeneID" id="26810171"/>
<dbReference type="Proteomes" id="UP000037505">
    <property type="component" value="Unassembled WGS sequence"/>
</dbReference>
<feature type="region of interest" description="Disordered" evidence="1">
    <location>
        <begin position="220"/>
        <end position="255"/>
    </location>
</feature>
<feature type="region of interest" description="Disordered" evidence="1">
    <location>
        <begin position="385"/>
        <end position="414"/>
    </location>
</feature>
<evidence type="ECO:0000313" key="3">
    <source>
        <dbReference type="Proteomes" id="UP000037505"/>
    </source>
</evidence>
<dbReference type="OrthoDB" id="4716584at2759"/>
<feature type="compositionally biased region" description="Basic and acidic residues" evidence="1">
    <location>
        <begin position="631"/>
        <end position="640"/>
    </location>
</feature>
<proteinExistence type="predicted"/>
<protein>
    <submittedName>
        <fullName evidence="2">Uncharacterized protein</fullName>
    </submittedName>
</protein>
<feature type="region of interest" description="Disordered" evidence="1">
    <location>
        <begin position="1"/>
        <end position="34"/>
    </location>
</feature>
<dbReference type="STRING" id="1509407.A0A0L1IX21"/>
<feature type="compositionally biased region" description="Basic and acidic residues" evidence="1">
    <location>
        <begin position="503"/>
        <end position="524"/>
    </location>
</feature>
<gene>
    <name evidence="2" type="ORF">ANOM_008367</name>
</gene>
<sequence>MSYPTTEPSKRVRRFLPEPIETTTRKSKAPQPTSYVGRKLLHEQEDLNTAAGAKDDTKCHSTHPVASAKPLIHIKPLGSTASQVHDNLLPTCLPSNSYPERRHRGEKHATESLAPLRQSRISGKQNEALCNTDNSQLHPRKFVPQLMETASRSFRRDSCPYAPHENYRPEPETDLKHASAIGDTPVHSEGHLAHESRFSYFRLRQRQEIRRHSFRVPDLPVIPSSGSEASEASDLPSLPLSPSVSSRQSVIRPRVEEGRRESCDELFSSYLLSLAARSTEKQLRDQALAAFPNEQVYQPVDHFAIDREEDCSSQEEPLIRESDELRRYRRASSADLSWELEYMRQHKEEAEMRDRAMAGTQGLHLSCVGPLKLTACGKPMPHIYPDKNREGDHGRDQQKHLKSPPMLGDDLTFPQSLSPETTFCESHPLAECSNSVHNLPHLWHAAPHNNDDCGGDGLWMGTCKQDKHCRTSQDSLSYSTLAPVSQIRGTSWAWPNEMLTLKDKAHTKPQTKLEPHDEKKRDSSDSDTELQFQDGFVTQIYNYLSLGYPCVARYYDYELSRVSGIPVPELRRDDMNTDAKGYVSIVENARTGSSVSDVCRRWLALRSYIREWASQQATSAEDNSSHGTWGVRERRGSWAG</sequence>
<dbReference type="AlphaFoldDB" id="A0A0L1IX21"/>
<comment type="caution">
    <text evidence="2">The sequence shown here is derived from an EMBL/GenBank/DDBJ whole genome shotgun (WGS) entry which is preliminary data.</text>
</comment>
<feature type="compositionally biased region" description="Low complexity" evidence="1">
    <location>
        <begin position="233"/>
        <end position="252"/>
    </location>
</feature>
<dbReference type="RefSeq" id="XP_015404960.1">
    <property type="nucleotide sequence ID" value="XM_015553623.1"/>
</dbReference>
<feature type="compositionally biased region" description="Basic and acidic residues" evidence="1">
    <location>
        <begin position="385"/>
        <end position="399"/>
    </location>
</feature>
<evidence type="ECO:0000313" key="2">
    <source>
        <dbReference type="EMBL" id="KNG84037.1"/>
    </source>
</evidence>
<feature type="region of interest" description="Disordered" evidence="1">
    <location>
        <begin position="621"/>
        <end position="640"/>
    </location>
</feature>
<name>A0A0L1IX21_ASPN3</name>
<accession>A0A0L1IX21</accession>
<reference evidence="2 3" key="1">
    <citation type="submission" date="2014-06" db="EMBL/GenBank/DDBJ databases">
        <title>The Genome of the Aflatoxigenic Filamentous Fungus Aspergillus nomius.</title>
        <authorList>
            <person name="Moore M.G."/>
            <person name="Shannon B.M."/>
            <person name="Brian M.M."/>
        </authorList>
    </citation>
    <scope>NUCLEOTIDE SEQUENCE [LARGE SCALE GENOMIC DNA]</scope>
    <source>
        <strain evidence="2 3">NRRL 13137</strain>
    </source>
</reference>
<dbReference type="EMBL" id="JNOM01000231">
    <property type="protein sequence ID" value="KNG84037.1"/>
    <property type="molecule type" value="Genomic_DNA"/>
</dbReference>
<feature type="region of interest" description="Disordered" evidence="1">
    <location>
        <begin position="503"/>
        <end position="528"/>
    </location>
</feature>
<evidence type="ECO:0000256" key="1">
    <source>
        <dbReference type="SAM" id="MobiDB-lite"/>
    </source>
</evidence>
<keyword evidence="3" id="KW-1185">Reference proteome</keyword>
<organism evidence="2 3">
    <name type="scientific">Aspergillus nomiae NRRL (strain ATCC 15546 / NRRL 13137 / CBS 260.88 / M93)</name>
    <dbReference type="NCBI Taxonomy" id="1509407"/>
    <lineage>
        <taxon>Eukaryota</taxon>
        <taxon>Fungi</taxon>
        <taxon>Dikarya</taxon>
        <taxon>Ascomycota</taxon>
        <taxon>Pezizomycotina</taxon>
        <taxon>Eurotiomycetes</taxon>
        <taxon>Eurotiomycetidae</taxon>
        <taxon>Eurotiales</taxon>
        <taxon>Aspergillaceae</taxon>
        <taxon>Aspergillus</taxon>
        <taxon>Aspergillus subgen. Circumdati</taxon>
    </lineage>
</organism>